<dbReference type="CDD" id="cd00303">
    <property type="entry name" value="retropepsin_like"/>
    <property type="match status" value="1"/>
</dbReference>
<organism evidence="20 21">
    <name type="scientific">Rhynchospora pubera</name>
    <dbReference type="NCBI Taxonomy" id="906938"/>
    <lineage>
        <taxon>Eukaryota</taxon>
        <taxon>Viridiplantae</taxon>
        <taxon>Streptophyta</taxon>
        <taxon>Embryophyta</taxon>
        <taxon>Tracheophyta</taxon>
        <taxon>Spermatophyta</taxon>
        <taxon>Magnoliopsida</taxon>
        <taxon>Liliopsida</taxon>
        <taxon>Poales</taxon>
        <taxon>Cyperaceae</taxon>
        <taxon>Cyperoideae</taxon>
        <taxon>Rhynchosporeae</taxon>
        <taxon>Rhynchospora</taxon>
    </lineage>
</organism>
<dbReference type="SUPFAM" id="SSF53098">
    <property type="entry name" value="Ribonuclease H-like"/>
    <property type="match status" value="1"/>
</dbReference>
<dbReference type="Pfam" id="PF17921">
    <property type="entry name" value="Integrase_H2C2"/>
    <property type="match status" value="1"/>
</dbReference>
<keyword evidence="21" id="KW-1185">Reference proteome</keyword>
<dbReference type="GO" id="GO:0006508">
    <property type="term" value="P:proteolysis"/>
    <property type="evidence" value="ECO:0007669"/>
    <property type="project" value="UniProtKB-KW"/>
</dbReference>
<gene>
    <name evidence="20" type="ORF">LUZ62_019573</name>
</gene>
<dbReference type="PROSITE" id="PS50878">
    <property type="entry name" value="RT_POL"/>
    <property type="match status" value="1"/>
</dbReference>
<reference evidence="20" key="1">
    <citation type="submission" date="2022-08" db="EMBL/GenBank/DDBJ databases">
        <authorList>
            <person name="Marques A."/>
        </authorList>
    </citation>
    <scope>NUCLEOTIDE SEQUENCE</scope>
    <source>
        <strain evidence="20">RhyPub2mFocal</strain>
        <tissue evidence="20">Leaves</tissue>
    </source>
</reference>
<feature type="domain" description="Reverse transcriptase" evidence="18">
    <location>
        <begin position="614"/>
        <end position="793"/>
    </location>
</feature>
<dbReference type="Pfam" id="PF24626">
    <property type="entry name" value="SH3_Tf2-1"/>
    <property type="match status" value="1"/>
</dbReference>
<dbReference type="GO" id="GO:0004519">
    <property type="term" value="F:endonuclease activity"/>
    <property type="evidence" value="ECO:0007669"/>
    <property type="project" value="UniProtKB-KW"/>
</dbReference>
<dbReference type="InterPro" id="IPR045358">
    <property type="entry name" value="Ty3_capsid"/>
</dbReference>
<dbReference type="PROSITE" id="PS50013">
    <property type="entry name" value="CHROMO_2"/>
    <property type="match status" value="1"/>
</dbReference>
<evidence type="ECO:0000256" key="7">
    <source>
        <dbReference type="ARBA" id="ARBA00022759"/>
    </source>
</evidence>
<dbReference type="GO" id="GO:0004190">
    <property type="term" value="F:aspartic-type endopeptidase activity"/>
    <property type="evidence" value="ECO:0007669"/>
    <property type="project" value="UniProtKB-KW"/>
</dbReference>
<dbReference type="FunFam" id="1.10.340.70:FF:000001">
    <property type="entry name" value="Retrovirus-related Pol polyprotein from transposon gypsy-like Protein"/>
    <property type="match status" value="1"/>
</dbReference>
<evidence type="ECO:0000259" key="18">
    <source>
        <dbReference type="PROSITE" id="PS50878"/>
    </source>
</evidence>
<dbReference type="InterPro" id="IPR000953">
    <property type="entry name" value="Chromo/chromo_shadow_dom"/>
</dbReference>
<dbReference type="Pfam" id="PF00385">
    <property type="entry name" value="Chromo"/>
    <property type="match status" value="1"/>
</dbReference>
<evidence type="ECO:0000256" key="10">
    <source>
        <dbReference type="ARBA" id="ARBA00022908"/>
    </source>
</evidence>
<accession>A0AAV8GNY8</accession>
<dbReference type="Gene3D" id="3.10.10.10">
    <property type="entry name" value="HIV Type 1 Reverse Transcriptase, subunit A, domain 1"/>
    <property type="match status" value="1"/>
</dbReference>
<protein>
    <submittedName>
        <fullName evidence="20">Polyprotein</fullName>
    </submittedName>
</protein>
<dbReference type="Gene3D" id="3.10.20.370">
    <property type="match status" value="1"/>
</dbReference>
<dbReference type="FunFam" id="3.30.70.270:FF:000020">
    <property type="entry name" value="Transposon Tf2-6 polyprotein-like Protein"/>
    <property type="match status" value="1"/>
</dbReference>
<dbReference type="CDD" id="cd01647">
    <property type="entry name" value="RT_LTR"/>
    <property type="match status" value="1"/>
</dbReference>
<evidence type="ECO:0000256" key="6">
    <source>
        <dbReference type="ARBA" id="ARBA00022750"/>
    </source>
</evidence>
<dbReference type="GO" id="GO:0003887">
    <property type="term" value="F:DNA-directed DNA polymerase activity"/>
    <property type="evidence" value="ECO:0007669"/>
    <property type="project" value="UniProtKB-KW"/>
</dbReference>
<keyword evidence="11" id="KW-0695">RNA-directed DNA polymerase</keyword>
<evidence type="ECO:0000256" key="1">
    <source>
        <dbReference type="ARBA" id="ARBA00022670"/>
    </source>
</evidence>
<dbReference type="Pfam" id="PF19259">
    <property type="entry name" value="Ty3_capsid"/>
    <property type="match status" value="1"/>
</dbReference>
<dbReference type="PROSITE" id="PS50994">
    <property type="entry name" value="INTEGRASE"/>
    <property type="match status" value="1"/>
</dbReference>
<dbReference type="Gene3D" id="3.30.420.10">
    <property type="entry name" value="Ribonuclease H-like superfamily/Ribonuclease H"/>
    <property type="match status" value="1"/>
</dbReference>
<keyword evidence="2" id="KW-0808">Transferase</keyword>
<sequence>MEELRSQIAQLQSELAKVTKEGEDRSTQIKDQSAATKVMDERMMRIEMMFERLLSDKSNGAGTSSGPSVLGRPPLGDMENPFADNHHPHTDPLRRGVNSIINLPKLDFPIFDGSELNEWLMKAEYYFDIYQIPVSHKTRIVVLNFVGEASSWYRNFRMRFENPPWELLIDELYARFQNNMAQELIGEFKRLHQGGRVNDYIKQFDNCRSRLQHQRPYIPNDFYLAAFIEGLKDELRAMVTLLKPQSLNEAYQLATQYESVQESQSKRLRLPNRPTYQVTFPRTRTDNEKQLVLPDKNQKPWQATSSPRDMSYEQRKALNLCHKCGDKWFPGHKCTDKAVQYLMGPDHSQEPEENLIYEDCAEEIQPDMIEEAVISLFTTHEPKKVKTMKIRGKVGNKCICALIDSGSSHSFVNPDVLHSQSFVITQTNPMAVMVANGTKMITDMECKALKFTLQSHEFDKDMRVLDVKGYDLILGLDWLTELGPMMVDWGKGYLAFQKDNKQIQLKVQEEVAEVHLCQEAFNIQEETAAGSEVMIAHLFLISPNTKIQQEAQIQLEDVLAKYNEVFQDPKSLPPPRSVDHQIPLTSDAQPISLRPYRYSHFQKLEIEKIIEELLKHQLIQPSSSPFASPILLVKKKDGTWRLCVDYRKLNACTIKDKYPIPIIEDLLDELNGAKFFSKIDLKSGYHQIRMKKEDICKTAFRTHEGHYEFTVMPFGLSNAPSTFQKLMNQIFKSYLRKFVLVFFDDILVYSPDEQSHKIHLAKTLELLQQHKLFAKRSKCEFGMLELEYLGHIISQKGIATDPVKIEAMLHWPRPKSVKELRGFLGLTGYYRRFIKDYGSLSKPLTDQLKKNSFLWNANAEEAFCKLKQAMTSAPVLAMPDFNKPFVIETNASEKGIGAVLMQEKKPLAYISKSLGIKNQGLSTYEKEFLALLTAVHKWRHYLLGSKFIIKTDQISLKHLLEQRLHNSMQHKGLSKLLGLDYVIEYKRGCDNKVADALSRRLNDCAPTVSETMAVSELVPVWVTEIKQSYEQDQWIQDLIDKFQEGTLAKSIYSYNHGVLRYKSRICVGNAHNWRNKVLQEMHDSNLGGHAGILGTYQRLKNLFYWPKMKEDVHNYVQQCNVCQMTKGEHVLSPGLLQPLPIPSEAWHSISMDFITGLPKSDGKDVILVVVDRLTKYSHFLALSHPFKATDVAHVFLDQVYRLHGLPTNIVSDRDAIFTSKFWKELMSKIGVKLNMSTAYHPQSDGQTERVNQCLENYLRGMVFNQQKKWYRWLSLAEWWYNTNFHSSLKTTPFQALYGYPPPQLPMGTPPKSAVETVNQLIKDRHQVMMELKQQLLKSQERMKRFADMKRSERVFEVGDWVYLKIQPYRQLSIQGAQNKKLGLKFYGPFAISDKLGPVAYKLQLPLGSQIHPVFHVSQLKAKVGSTQVVSPTLPLVNPAGHFKVLPEKILGRKLVKRGNAPVVQVLIKWSNGTEEDATWEDYARLARNFPQFILEDKESFMGGGMSGNHVNRREITVGDDDIQGRKGSAQEADPVKRRSD</sequence>
<dbReference type="InterPro" id="IPR036397">
    <property type="entry name" value="RNaseH_sf"/>
</dbReference>
<dbReference type="PANTHER" id="PTHR37984">
    <property type="entry name" value="PROTEIN CBG26694"/>
    <property type="match status" value="1"/>
</dbReference>
<dbReference type="Gene3D" id="2.40.50.40">
    <property type="match status" value="1"/>
</dbReference>
<keyword evidence="10" id="KW-0229">DNA integration</keyword>
<dbReference type="GO" id="GO:0003964">
    <property type="term" value="F:RNA-directed DNA polymerase activity"/>
    <property type="evidence" value="ECO:0007669"/>
    <property type="project" value="UniProtKB-KW"/>
</dbReference>
<dbReference type="InterPro" id="IPR021109">
    <property type="entry name" value="Peptidase_aspartic_dom_sf"/>
</dbReference>
<evidence type="ECO:0000256" key="12">
    <source>
        <dbReference type="ARBA" id="ARBA00022932"/>
    </source>
</evidence>
<dbReference type="InterPro" id="IPR041577">
    <property type="entry name" value="RT_RNaseH_2"/>
</dbReference>
<dbReference type="FunFam" id="3.10.20.370:FF:000001">
    <property type="entry name" value="Retrovirus-related Pol polyprotein from transposon 17.6-like protein"/>
    <property type="match status" value="1"/>
</dbReference>
<dbReference type="GO" id="GO:0003677">
    <property type="term" value="F:DNA binding"/>
    <property type="evidence" value="ECO:0007669"/>
    <property type="project" value="UniProtKB-KW"/>
</dbReference>
<proteinExistence type="predicted"/>
<dbReference type="Gene3D" id="2.40.70.10">
    <property type="entry name" value="Acid Proteases"/>
    <property type="match status" value="1"/>
</dbReference>
<evidence type="ECO:0000256" key="2">
    <source>
        <dbReference type="ARBA" id="ARBA00022679"/>
    </source>
</evidence>
<evidence type="ECO:0000256" key="16">
    <source>
        <dbReference type="SAM" id="MobiDB-lite"/>
    </source>
</evidence>
<keyword evidence="5" id="KW-0479">Metal-binding</keyword>
<dbReference type="EMBL" id="JAMFTS010000001">
    <property type="protein sequence ID" value="KAJ4807007.1"/>
    <property type="molecule type" value="Genomic_DNA"/>
</dbReference>
<dbReference type="SUPFAM" id="SSF50630">
    <property type="entry name" value="Acid proteases"/>
    <property type="match status" value="1"/>
</dbReference>
<evidence type="ECO:0000313" key="20">
    <source>
        <dbReference type="EMBL" id="KAJ4807007.1"/>
    </source>
</evidence>
<dbReference type="SUPFAM" id="SSF54160">
    <property type="entry name" value="Chromo domain-like"/>
    <property type="match status" value="1"/>
</dbReference>
<keyword evidence="6" id="KW-0064">Aspartyl protease</keyword>
<dbReference type="InterPro" id="IPR043128">
    <property type="entry name" value="Rev_trsase/Diguanyl_cyclase"/>
</dbReference>
<evidence type="ECO:0000256" key="9">
    <source>
        <dbReference type="ARBA" id="ARBA00022842"/>
    </source>
</evidence>
<dbReference type="SUPFAM" id="SSF56672">
    <property type="entry name" value="DNA/RNA polymerases"/>
    <property type="match status" value="1"/>
</dbReference>
<dbReference type="SMART" id="SM00298">
    <property type="entry name" value="CHROMO"/>
    <property type="match status" value="1"/>
</dbReference>
<keyword evidence="9" id="KW-0460">Magnesium</keyword>
<evidence type="ECO:0000256" key="14">
    <source>
        <dbReference type="ARBA" id="ARBA00023172"/>
    </source>
</evidence>
<keyword evidence="8" id="KW-0378">Hydrolase</keyword>
<evidence type="ECO:0000256" key="8">
    <source>
        <dbReference type="ARBA" id="ARBA00022801"/>
    </source>
</evidence>
<evidence type="ECO:0000259" key="19">
    <source>
        <dbReference type="PROSITE" id="PS50994"/>
    </source>
</evidence>
<keyword evidence="12" id="KW-0239">DNA-directed DNA polymerase</keyword>
<evidence type="ECO:0000259" key="17">
    <source>
        <dbReference type="PROSITE" id="PS50013"/>
    </source>
</evidence>
<dbReference type="InterPro" id="IPR023780">
    <property type="entry name" value="Chromo_domain"/>
</dbReference>
<feature type="compositionally biased region" description="Basic and acidic residues" evidence="16">
    <location>
        <begin position="84"/>
        <end position="93"/>
    </location>
</feature>
<dbReference type="Pfam" id="PF08284">
    <property type="entry name" value="RVP_2"/>
    <property type="match status" value="1"/>
</dbReference>
<keyword evidence="4" id="KW-0540">Nuclease</keyword>
<evidence type="ECO:0000256" key="4">
    <source>
        <dbReference type="ARBA" id="ARBA00022722"/>
    </source>
</evidence>
<feature type="domain" description="Integrase catalytic" evidence="19">
    <location>
        <begin position="1136"/>
        <end position="1300"/>
    </location>
</feature>
<dbReference type="Gene3D" id="1.10.340.70">
    <property type="match status" value="1"/>
</dbReference>
<dbReference type="Pfam" id="PF00078">
    <property type="entry name" value="RVT_1"/>
    <property type="match status" value="1"/>
</dbReference>
<evidence type="ECO:0000256" key="15">
    <source>
        <dbReference type="ARBA" id="ARBA00023268"/>
    </source>
</evidence>
<dbReference type="PANTHER" id="PTHR37984:SF5">
    <property type="entry name" value="PROTEIN NYNRIN-LIKE"/>
    <property type="match status" value="1"/>
</dbReference>
<dbReference type="InterPro" id="IPR050951">
    <property type="entry name" value="Retrovirus_Pol_polyprotein"/>
</dbReference>
<feature type="compositionally biased region" description="Polar residues" evidence="16">
    <location>
        <begin position="57"/>
        <end position="67"/>
    </location>
</feature>
<dbReference type="FunFam" id="3.10.10.10:FF:000007">
    <property type="entry name" value="Retrovirus-related Pol polyprotein from transposon 17.6-like Protein"/>
    <property type="match status" value="1"/>
</dbReference>
<dbReference type="CDD" id="cd09274">
    <property type="entry name" value="RNase_HI_RT_Ty3"/>
    <property type="match status" value="1"/>
</dbReference>
<keyword evidence="3" id="KW-0548">Nucleotidyltransferase</keyword>
<dbReference type="GO" id="GO:0015074">
    <property type="term" value="P:DNA integration"/>
    <property type="evidence" value="ECO:0007669"/>
    <property type="project" value="UniProtKB-KW"/>
</dbReference>
<dbReference type="Pfam" id="PF17919">
    <property type="entry name" value="RT_RNaseH_2"/>
    <property type="match status" value="1"/>
</dbReference>
<dbReference type="GO" id="GO:0006310">
    <property type="term" value="P:DNA recombination"/>
    <property type="evidence" value="ECO:0007669"/>
    <property type="project" value="UniProtKB-KW"/>
</dbReference>
<keyword evidence="7" id="KW-0255">Endonuclease</keyword>
<feature type="region of interest" description="Disordered" evidence="16">
    <location>
        <begin position="1515"/>
        <end position="1540"/>
    </location>
</feature>
<evidence type="ECO:0000313" key="21">
    <source>
        <dbReference type="Proteomes" id="UP001140206"/>
    </source>
</evidence>
<feature type="region of interest" description="Disordered" evidence="16">
    <location>
        <begin position="57"/>
        <end position="93"/>
    </location>
</feature>
<keyword evidence="15" id="KW-0511">Multifunctional enzyme</keyword>
<dbReference type="InterPro" id="IPR041588">
    <property type="entry name" value="Integrase_H2C2"/>
</dbReference>
<dbReference type="InterPro" id="IPR016197">
    <property type="entry name" value="Chromo-like_dom_sf"/>
</dbReference>
<evidence type="ECO:0000256" key="11">
    <source>
        <dbReference type="ARBA" id="ARBA00022918"/>
    </source>
</evidence>
<comment type="caution">
    <text evidence="20">The sequence shown here is derived from an EMBL/GenBank/DDBJ whole genome shotgun (WGS) entry which is preliminary data.</text>
</comment>
<evidence type="ECO:0000256" key="5">
    <source>
        <dbReference type="ARBA" id="ARBA00022723"/>
    </source>
</evidence>
<dbReference type="GO" id="GO:0046872">
    <property type="term" value="F:metal ion binding"/>
    <property type="evidence" value="ECO:0007669"/>
    <property type="project" value="UniProtKB-KW"/>
</dbReference>
<keyword evidence="14" id="KW-0233">DNA recombination</keyword>
<dbReference type="Proteomes" id="UP001140206">
    <property type="component" value="Chromosome 1"/>
</dbReference>
<keyword evidence="1" id="KW-0645">Protease</keyword>
<dbReference type="InterPro" id="IPR043502">
    <property type="entry name" value="DNA/RNA_pol_sf"/>
</dbReference>
<dbReference type="FunFam" id="3.30.420.10:FF:000032">
    <property type="entry name" value="Retrovirus-related Pol polyprotein from transposon 297-like Protein"/>
    <property type="match status" value="1"/>
</dbReference>
<dbReference type="Gene3D" id="3.30.70.270">
    <property type="match status" value="2"/>
</dbReference>
<dbReference type="InterPro" id="IPR001584">
    <property type="entry name" value="Integrase_cat-core"/>
</dbReference>
<dbReference type="InterPro" id="IPR000477">
    <property type="entry name" value="RT_dom"/>
</dbReference>
<dbReference type="InterPro" id="IPR056924">
    <property type="entry name" value="SH3_Tf2-1"/>
</dbReference>
<name>A0AAV8GNY8_9POAL</name>
<feature type="domain" description="Chromo" evidence="17">
    <location>
        <begin position="1444"/>
        <end position="1495"/>
    </location>
</feature>
<keyword evidence="13" id="KW-0238">DNA-binding</keyword>
<evidence type="ECO:0000256" key="3">
    <source>
        <dbReference type="ARBA" id="ARBA00022695"/>
    </source>
</evidence>
<evidence type="ECO:0000256" key="13">
    <source>
        <dbReference type="ARBA" id="ARBA00023125"/>
    </source>
</evidence>
<dbReference type="InterPro" id="IPR012337">
    <property type="entry name" value="RNaseH-like_sf"/>
</dbReference>